<accession>A0ABN3MG12</accession>
<keyword evidence="1" id="KW-1133">Transmembrane helix</keyword>
<proteinExistence type="predicted"/>
<reference evidence="2 3" key="1">
    <citation type="journal article" date="2019" name="Int. J. Syst. Evol. Microbiol.">
        <title>The Global Catalogue of Microorganisms (GCM) 10K type strain sequencing project: providing services to taxonomists for standard genome sequencing and annotation.</title>
        <authorList>
            <consortium name="The Broad Institute Genomics Platform"/>
            <consortium name="The Broad Institute Genome Sequencing Center for Infectious Disease"/>
            <person name="Wu L."/>
            <person name="Ma J."/>
        </authorList>
    </citation>
    <scope>NUCLEOTIDE SEQUENCE [LARGE SCALE GENOMIC DNA]</scope>
    <source>
        <strain evidence="2 3">JCM 6307</strain>
    </source>
</reference>
<feature type="transmembrane region" description="Helical" evidence="1">
    <location>
        <begin position="302"/>
        <end position="320"/>
    </location>
</feature>
<dbReference type="Proteomes" id="UP001501358">
    <property type="component" value="Unassembled WGS sequence"/>
</dbReference>
<keyword evidence="1" id="KW-0472">Membrane</keyword>
<comment type="caution">
    <text evidence="2">The sequence shown here is derived from an EMBL/GenBank/DDBJ whole genome shotgun (WGS) entry which is preliminary data.</text>
</comment>
<keyword evidence="3" id="KW-1185">Reference proteome</keyword>
<evidence type="ECO:0000313" key="3">
    <source>
        <dbReference type="Proteomes" id="UP001501358"/>
    </source>
</evidence>
<dbReference type="EMBL" id="BAAATA010000028">
    <property type="protein sequence ID" value="GAA2500571.1"/>
    <property type="molecule type" value="Genomic_DNA"/>
</dbReference>
<evidence type="ECO:0000313" key="2">
    <source>
        <dbReference type="EMBL" id="GAA2500571.1"/>
    </source>
</evidence>
<organism evidence="2 3">
    <name type="scientific">Streptomyces thermolineatus</name>
    <dbReference type="NCBI Taxonomy" id="44033"/>
    <lineage>
        <taxon>Bacteria</taxon>
        <taxon>Bacillati</taxon>
        <taxon>Actinomycetota</taxon>
        <taxon>Actinomycetes</taxon>
        <taxon>Kitasatosporales</taxon>
        <taxon>Streptomycetaceae</taxon>
        <taxon>Streptomyces</taxon>
    </lineage>
</organism>
<sequence>MTAPATDSAPPAPASRPGYRDRLLARYTAAAEERIEKAQAAAIELGHTSPVPWEDIRAVYTRPSRTTLQACRELLGKALGVALIGAFLWGLLVMIVLAVGIKQTTAAQKAPTTKASAEAEQRLVRAAGKKAGQHFVMAFTVGFLCSACGRGGDKWRAAQKGYVGDGDQVVTEALDVLPALAELASAPAGPARTKALADVHGKVSALMNAVTTNATTAAGMYAKYVADQGRLREHGQKVRTAFTEKLGDLVEDRERAARKLGTMALTVAGRHAQAAYGALLDTEALPAEPGPDVVDVKPLHRVFAIAGVAAAGSLVLAPAAGAEGAGLLFIPIAVFALAAFLAAAYTRNLHLLGRVFAMFGRGGGDGGGGML</sequence>
<protein>
    <recommendedName>
        <fullName evidence="4">Integral membrane protein</fullName>
    </recommendedName>
</protein>
<gene>
    <name evidence="2" type="ORF">GCM10010406_41340</name>
</gene>
<dbReference type="RefSeq" id="WP_344384676.1">
    <property type="nucleotide sequence ID" value="NZ_BAAATA010000028.1"/>
</dbReference>
<evidence type="ECO:0008006" key="4">
    <source>
        <dbReference type="Google" id="ProtNLM"/>
    </source>
</evidence>
<keyword evidence="1" id="KW-0812">Transmembrane</keyword>
<feature type="transmembrane region" description="Helical" evidence="1">
    <location>
        <begin position="78"/>
        <end position="101"/>
    </location>
</feature>
<feature type="transmembrane region" description="Helical" evidence="1">
    <location>
        <begin position="326"/>
        <end position="345"/>
    </location>
</feature>
<name>A0ABN3MG12_9ACTN</name>
<evidence type="ECO:0000256" key="1">
    <source>
        <dbReference type="SAM" id="Phobius"/>
    </source>
</evidence>